<protein>
    <submittedName>
        <fullName evidence="1">Uncharacterized protein</fullName>
    </submittedName>
</protein>
<name>A0A4R0GP23_9ENTR</name>
<sequence>MLIAIKKSPGFFVGKCFCRFCPAPERGDGAYRLFEAPVSCRMPHLFTIDLTRHLHQIHPGSDNNFL</sequence>
<reference evidence="1 2" key="1">
    <citation type="submission" date="2019-02" db="EMBL/GenBank/DDBJ databases">
        <title>The draft genome of Kosakonia quasisacchari strain WCHKQ120001.</title>
        <authorList>
            <person name="Wang C."/>
            <person name="Feng Y."/>
            <person name="Zong Z."/>
        </authorList>
    </citation>
    <scope>NUCLEOTIDE SEQUENCE [LARGE SCALE GENOMIC DNA]</scope>
    <source>
        <strain evidence="1 2">WCHKQ120001</strain>
    </source>
</reference>
<keyword evidence="2" id="KW-1185">Reference proteome</keyword>
<dbReference type="AlphaFoldDB" id="A0A4R0GP23"/>
<gene>
    <name evidence="1" type="ORF">E0L21_22025</name>
</gene>
<proteinExistence type="predicted"/>
<evidence type="ECO:0000313" key="2">
    <source>
        <dbReference type="Proteomes" id="UP000291793"/>
    </source>
</evidence>
<dbReference type="Proteomes" id="UP000291793">
    <property type="component" value="Unassembled WGS sequence"/>
</dbReference>
<comment type="caution">
    <text evidence="1">The sequence shown here is derived from an EMBL/GenBank/DDBJ whole genome shotgun (WGS) entry which is preliminary data.</text>
</comment>
<dbReference type="EMBL" id="SJOP01000027">
    <property type="protein sequence ID" value="TCB98667.1"/>
    <property type="molecule type" value="Genomic_DNA"/>
</dbReference>
<accession>A0A4R0GP23</accession>
<evidence type="ECO:0000313" key="1">
    <source>
        <dbReference type="EMBL" id="TCB98667.1"/>
    </source>
</evidence>
<organism evidence="1 2">
    <name type="scientific">Kosakonia quasisacchari</name>
    <dbReference type="NCBI Taxonomy" id="2529380"/>
    <lineage>
        <taxon>Bacteria</taxon>
        <taxon>Pseudomonadati</taxon>
        <taxon>Pseudomonadota</taxon>
        <taxon>Gammaproteobacteria</taxon>
        <taxon>Enterobacterales</taxon>
        <taxon>Enterobacteriaceae</taxon>
        <taxon>Kosakonia</taxon>
    </lineage>
</organism>